<evidence type="ECO:0000256" key="4">
    <source>
        <dbReference type="ARBA" id="ARBA00022630"/>
    </source>
</evidence>
<evidence type="ECO:0000256" key="6">
    <source>
        <dbReference type="ARBA" id="ARBA00022723"/>
    </source>
</evidence>
<dbReference type="Pfam" id="PF02424">
    <property type="entry name" value="ApbE"/>
    <property type="match status" value="1"/>
</dbReference>
<protein>
    <recommendedName>
        <fullName evidence="3">FAD:protein FMN transferase</fullName>
        <ecNumber evidence="2">2.7.1.180</ecNumber>
    </recommendedName>
    <alternativeName>
        <fullName evidence="9">Flavin transferase</fullName>
    </alternativeName>
</protein>
<evidence type="ECO:0000256" key="8">
    <source>
        <dbReference type="ARBA" id="ARBA00022842"/>
    </source>
</evidence>
<dbReference type="InterPro" id="IPR003374">
    <property type="entry name" value="ApbE-like_sf"/>
</dbReference>
<evidence type="ECO:0000313" key="12">
    <source>
        <dbReference type="Proteomes" id="UP000242263"/>
    </source>
</evidence>
<evidence type="ECO:0000256" key="5">
    <source>
        <dbReference type="ARBA" id="ARBA00022679"/>
    </source>
</evidence>
<dbReference type="EC" id="2.7.1.180" evidence="2"/>
<dbReference type="RefSeq" id="WP_049188100.1">
    <property type="nucleotide sequence ID" value="NZ_JASODN010000002.1"/>
</dbReference>
<comment type="cofactor">
    <cofactor evidence="1">
        <name>Mg(2+)</name>
        <dbReference type="ChEBI" id="CHEBI:18420"/>
    </cofactor>
</comment>
<sequence>MSLVLDFPHALGSGLIMSSDRDLSSARSDCAALISDFDHALSRFRSDSLLSSLTGSARRIEFPLFCAPLFDLYDLMFAATSGRFTPTIADSLLRMGYGHVYGWLGDEPVVWGRDVWRNDGEPNVLYSSRPVHLDFGAAGKGYLVDLLHMIVGDDCMINAAGDIFMSSGGTVALENPWNVEQAVGIVRVPHNAAVCASSPARRHWTALNTAQEVHHIVDATTSENPHDIAATWTLVRSEDTQFPTAWADALSTALFFCDPNSLLLPSIPRFEFSRVLSTKNAQQSNNWPGEFFVK</sequence>
<dbReference type="AlphaFoldDB" id="A0A2I1M4A7"/>
<dbReference type="Proteomes" id="UP000242263">
    <property type="component" value="Unassembled WGS sequence"/>
</dbReference>
<dbReference type="InterPro" id="IPR024932">
    <property type="entry name" value="ApbE"/>
</dbReference>
<keyword evidence="4" id="KW-0285">Flavoprotein</keyword>
<organism evidence="11 12">
    <name type="scientific">Alloscardovia omnicolens</name>
    <dbReference type="NCBI Taxonomy" id="419015"/>
    <lineage>
        <taxon>Bacteria</taxon>
        <taxon>Bacillati</taxon>
        <taxon>Actinomycetota</taxon>
        <taxon>Actinomycetes</taxon>
        <taxon>Bifidobacteriales</taxon>
        <taxon>Bifidobacteriaceae</taxon>
        <taxon>Alloscardovia</taxon>
    </lineage>
</organism>
<dbReference type="PANTHER" id="PTHR30040:SF2">
    <property type="entry name" value="FAD:PROTEIN FMN TRANSFERASE"/>
    <property type="match status" value="1"/>
</dbReference>
<keyword evidence="5" id="KW-0808">Transferase</keyword>
<keyword evidence="7" id="KW-0274">FAD</keyword>
<comment type="caution">
    <text evidence="11">The sequence shown here is derived from an EMBL/GenBank/DDBJ whole genome shotgun (WGS) entry which is preliminary data.</text>
</comment>
<evidence type="ECO:0000256" key="9">
    <source>
        <dbReference type="ARBA" id="ARBA00031306"/>
    </source>
</evidence>
<dbReference type="PANTHER" id="PTHR30040">
    <property type="entry name" value="THIAMINE BIOSYNTHESIS LIPOPROTEIN APBE"/>
    <property type="match status" value="1"/>
</dbReference>
<evidence type="ECO:0000256" key="7">
    <source>
        <dbReference type="ARBA" id="ARBA00022827"/>
    </source>
</evidence>
<evidence type="ECO:0000256" key="2">
    <source>
        <dbReference type="ARBA" id="ARBA00011955"/>
    </source>
</evidence>
<comment type="catalytic activity">
    <reaction evidence="10">
        <text>L-threonyl-[protein] + FAD = FMN-L-threonyl-[protein] + AMP + H(+)</text>
        <dbReference type="Rhea" id="RHEA:36847"/>
        <dbReference type="Rhea" id="RHEA-COMP:11060"/>
        <dbReference type="Rhea" id="RHEA-COMP:11061"/>
        <dbReference type="ChEBI" id="CHEBI:15378"/>
        <dbReference type="ChEBI" id="CHEBI:30013"/>
        <dbReference type="ChEBI" id="CHEBI:57692"/>
        <dbReference type="ChEBI" id="CHEBI:74257"/>
        <dbReference type="ChEBI" id="CHEBI:456215"/>
        <dbReference type="EC" id="2.7.1.180"/>
    </reaction>
</comment>
<name>A0A2I1M4A7_9BIFI</name>
<dbReference type="Gene3D" id="3.10.520.10">
    <property type="entry name" value="ApbE-like domains"/>
    <property type="match status" value="1"/>
</dbReference>
<dbReference type="SUPFAM" id="SSF143631">
    <property type="entry name" value="ApbE-like"/>
    <property type="match status" value="1"/>
</dbReference>
<dbReference type="GO" id="GO:0016740">
    <property type="term" value="F:transferase activity"/>
    <property type="evidence" value="ECO:0007669"/>
    <property type="project" value="UniProtKB-KW"/>
</dbReference>
<proteinExistence type="predicted"/>
<keyword evidence="6" id="KW-0479">Metal-binding</keyword>
<keyword evidence="8" id="KW-0460">Magnesium</keyword>
<evidence type="ECO:0000256" key="3">
    <source>
        <dbReference type="ARBA" id="ARBA00016337"/>
    </source>
</evidence>
<dbReference type="EMBL" id="PKGU01000003">
    <property type="protein sequence ID" value="PKZ14975.1"/>
    <property type="molecule type" value="Genomic_DNA"/>
</dbReference>
<gene>
    <name evidence="11" type="ORF">CYJ32_05600</name>
</gene>
<accession>A0A2I1M4A7</accession>
<evidence type="ECO:0000313" key="11">
    <source>
        <dbReference type="EMBL" id="PKZ14975.1"/>
    </source>
</evidence>
<reference evidence="11 12" key="1">
    <citation type="submission" date="2017-12" db="EMBL/GenBank/DDBJ databases">
        <title>Phylogenetic diversity of female urinary microbiome.</title>
        <authorList>
            <person name="Thomas-White K."/>
            <person name="Wolfe A.J."/>
        </authorList>
    </citation>
    <scope>NUCLEOTIDE SEQUENCE [LARGE SCALE GENOMIC DNA]</scope>
    <source>
        <strain evidence="11 12">UMB0064</strain>
    </source>
</reference>
<dbReference type="GO" id="GO:0046872">
    <property type="term" value="F:metal ion binding"/>
    <property type="evidence" value="ECO:0007669"/>
    <property type="project" value="UniProtKB-KW"/>
</dbReference>
<evidence type="ECO:0000256" key="1">
    <source>
        <dbReference type="ARBA" id="ARBA00001946"/>
    </source>
</evidence>
<evidence type="ECO:0000256" key="10">
    <source>
        <dbReference type="ARBA" id="ARBA00048540"/>
    </source>
</evidence>